<dbReference type="InterPro" id="IPR018490">
    <property type="entry name" value="cNMP-bd_dom_sf"/>
</dbReference>
<keyword evidence="4" id="KW-0633">Potassium transport</keyword>
<dbReference type="InterPro" id="IPR000595">
    <property type="entry name" value="cNMP-bd_dom"/>
</dbReference>
<evidence type="ECO:0000256" key="12">
    <source>
        <dbReference type="ARBA" id="ARBA00023136"/>
    </source>
</evidence>
<keyword evidence="9" id="KW-0630">Potassium</keyword>
<dbReference type="Gene3D" id="2.60.120.10">
    <property type="entry name" value="Jelly Rolls"/>
    <property type="match status" value="1"/>
</dbReference>
<dbReference type="GO" id="GO:0008076">
    <property type="term" value="C:voltage-gated potassium channel complex"/>
    <property type="evidence" value="ECO:0007669"/>
    <property type="project" value="InterPro"/>
</dbReference>
<comment type="similarity">
    <text evidence="17">Belongs to the potassium channel family.</text>
</comment>
<proteinExistence type="inferred from homology"/>
<evidence type="ECO:0000256" key="8">
    <source>
        <dbReference type="ARBA" id="ARBA00022826"/>
    </source>
</evidence>
<feature type="domain" description="Cyclic nucleotide-binding" evidence="20">
    <location>
        <begin position="265"/>
        <end position="379"/>
    </location>
</feature>
<evidence type="ECO:0000313" key="22">
    <source>
        <dbReference type="Proteomes" id="UP000008130"/>
    </source>
</evidence>
<evidence type="ECO:0000256" key="11">
    <source>
        <dbReference type="ARBA" id="ARBA00023065"/>
    </source>
</evidence>
<gene>
    <name evidence="21" type="ordered locus">SL003B_1562</name>
</gene>
<evidence type="ECO:0000256" key="17">
    <source>
        <dbReference type="ARBA" id="ARBA00060926"/>
    </source>
</evidence>
<keyword evidence="15" id="KW-0407">Ion channel</keyword>
<feature type="transmembrane region" description="Helical" evidence="19">
    <location>
        <begin position="30"/>
        <end position="53"/>
    </location>
</feature>
<keyword evidence="13" id="KW-0114">cAMP</keyword>
<dbReference type="PANTHER" id="PTHR11537">
    <property type="entry name" value="VOLTAGE-GATED POTASSIUM CHANNEL"/>
    <property type="match status" value="1"/>
</dbReference>
<feature type="transmembrane region" description="Helical" evidence="19">
    <location>
        <begin position="220"/>
        <end position="244"/>
    </location>
</feature>
<keyword evidence="11" id="KW-0406">Ion transport</keyword>
<feature type="region of interest" description="Disordered" evidence="18">
    <location>
        <begin position="383"/>
        <end position="436"/>
    </location>
</feature>
<dbReference type="SUPFAM" id="SSF51206">
    <property type="entry name" value="cAMP-binding domain-like"/>
    <property type="match status" value="1"/>
</dbReference>
<evidence type="ECO:0000256" key="7">
    <source>
        <dbReference type="ARBA" id="ARBA00022741"/>
    </source>
</evidence>
<evidence type="ECO:0000259" key="20">
    <source>
        <dbReference type="PROSITE" id="PS50042"/>
    </source>
</evidence>
<comment type="function">
    <text evidence="16">Cyclic nucleotide-regulated potassium channel activated by cAMP.</text>
</comment>
<dbReference type="KEGG" id="pgv:SL003B_1562"/>
<dbReference type="Gene3D" id="1.10.287.70">
    <property type="match status" value="1"/>
</dbReference>
<evidence type="ECO:0000256" key="4">
    <source>
        <dbReference type="ARBA" id="ARBA00022538"/>
    </source>
</evidence>
<dbReference type="STRING" id="991905.SL003B_1562"/>
<evidence type="ECO:0000256" key="16">
    <source>
        <dbReference type="ARBA" id="ARBA00058429"/>
    </source>
</evidence>
<dbReference type="PATRIC" id="fig|991905.3.peg.1605"/>
<comment type="subcellular location">
    <subcellularLocation>
        <location evidence="1">Cell membrane</location>
        <topology evidence="1">Multi-pass membrane protein</topology>
    </subcellularLocation>
</comment>
<keyword evidence="12 19" id="KW-0472">Membrane</keyword>
<evidence type="ECO:0000313" key="21">
    <source>
        <dbReference type="EMBL" id="ADZ69990.1"/>
    </source>
</evidence>
<dbReference type="CDD" id="cd00038">
    <property type="entry name" value="CAP_ED"/>
    <property type="match status" value="1"/>
</dbReference>
<dbReference type="PANTHER" id="PTHR11537:SF254">
    <property type="entry name" value="POTASSIUM VOLTAGE-GATED CHANNEL PROTEIN SHAB"/>
    <property type="match status" value="1"/>
</dbReference>
<dbReference type="InterPro" id="IPR018488">
    <property type="entry name" value="cNMP-bd_CS"/>
</dbReference>
<dbReference type="GO" id="GO:0001508">
    <property type="term" value="P:action potential"/>
    <property type="evidence" value="ECO:0007669"/>
    <property type="project" value="TreeGrafter"/>
</dbReference>
<keyword evidence="8" id="KW-0631">Potassium channel</keyword>
<dbReference type="HOGENOM" id="CLU_011722_1_2_5"/>
<evidence type="ECO:0000256" key="6">
    <source>
        <dbReference type="ARBA" id="ARBA00022692"/>
    </source>
</evidence>
<dbReference type="InterPro" id="IPR014710">
    <property type="entry name" value="RmlC-like_jellyroll"/>
</dbReference>
<accession>F2J464</accession>
<dbReference type="GO" id="GO:0030552">
    <property type="term" value="F:cAMP binding"/>
    <property type="evidence" value="ECO:0007669"/>
    <property type="project" value="UniProtKB-KW"/>
</dbReference>
<evidence type="ECO:0000256" key="10">
    <source>
        <dbReference type="ARBA" id="ARBA00022989"/>
    </source>
</evidence>
<evidence type="ECO:0000256" key="19">
    <source>
        <dbReference type="SAM" id="Phobius"/>
    </source>
</evidence>
<evidence type="ECO:0000256" key="13">
    <source>
        <dbReference type="ARBA" id="ARBA00023149"/>
    </source>
</evidence>
<keyword evidence="10 19" id="KW-1133">Transmembrane helix</keyword>
<reference evidence="21 22" key="1">
    <citation type="journal article" date="2011" name="J. Bacteriol.">
        <title>Complete genome sequence of Polymorphum gilvum SL003B-26A1T, a crude oil-degrading bacterium from oil-polluted saline soil.</title>
        <authorList>
            <person name="Li S.G."/>
            <person name="Tang Y.Q."/>
            <person name="Nie Y."/>
            <person name="Cai M."/>
            <person name="Wu X.L."/>
        </authorList>
    </citation>
    <scope>NUCLEOTIDE SEQUENCE [LARGE SCALE GENOMIC DNA]</scope>
    <source>
        <strain evidence="22">LMG 25793 / CGMCC 1.9160 / SL003B-26A1</strain>
    </source>
</reference>
<protein>
    <submittedName>
        <fullName evidence="21">Ion transport protein</fullName>
    </submittedName>
</protein>
<dbReference type="SUPFAM" id="SSF81324">
    <property type="entry name" value="Voltage-gated potassium channels"/>
    <property type="match status" value="1"/>
</dbReference>
<dbReference type="eggNOG" id="COG0664">
    <property type="taxonomic scope" value="Bacteria"/>
</dbReference>
<keyword evidence="22" id="KW-1185">Reference proteome</keyword>
<dbReference type="Proteomes" id="UP000008130">
    <property type="component" value="Chromosome"/>
</dbReference>
<organism evidence="21 22">
    <name type="scientific">Polymorphum gilvum (strain LMG 25793 / CGMCC 1.9160 / SL003B-26A1)</name>
    <dbReference type="NCBI Taxonomy" id="991905"/>
    <lineage>
        <taxon>Bacteria</taxon>
        <taxon>Pseudomonadati</taxon>
        <taxon>Pseudomonadota</taxon>
        <taxon>Alphaproteobacteria</taxon>
        <taxon>Rhodobacterales</taxon>
        <taxon>Paracoccaceae</taxon>
        <taxon>Polymorphum</taxon>
    </lineage>
</organism>
<name>F2J464_POLGS</name>
<keyword evidence="3" id="KW-1003">Cell membrane</keyword>
<evidence type="ECO:0000256" key="2">
    <source>
        <dbReference type="ARBA" id="ARBA00022448"/>
    </source>
</evidence>
<feature type="compositionally biased region" description="Acidic residues" evidence="18">
    <location>
        <begin position="389"/>
        <end position="405"/>
    </location>
</feature>
<dbReference type="GO" id="GO:0005249">
    <property type="term" value="F:voltage-gated potassium channel activity"/>
    <property type="evidence" value="ECO:0007669"/>
    <property type="project" value="InterPro"/>
</dbReference>
<dbReference type="AlphaFoldDB" id="F2J464"/>
<evidence type="ECO:0000256" key="1">
    <source>
        <dbReference type="ARBA" id="ARBA00004651"/>
    </source>
</evidence>
<dbReference type="Pfam" id="PF00520">
    <property type="entry name" value="Ion_trans"/>
    <property type="match status" value="1"/>
</dbReference>
<keyword evidence="5" id="KW-0116">cAMP-binding</keyword>
<keyword evidence="6 19" id="KW-0812">Transmembrane</keyword>
<evidence type="ECO:0000256" key="14">
    <source>
        <dbReference type="ARBA" id="ARBA00023286"/>
    </source>
</evidence>
<evidence type="ECO:0000256" key="18">
    <source>
        <dbReference type="SAM" id="MobiDB-lite"/>
    </source>
</evidence>
<dbReference type="EMBL" id="CP002568">
    <property type="protein sequence ID" value="ADZ69990.1"/>
    <property type="molecule type" value="Genomic_DNA"/>
</dbReference>
<keyword evidence="7" id="KW-0547">Nucleotide-binding</keyword>
<evidence type="ECO:0000256" key="9">
    <source>
        <dbReference type="ARBA" id="ARBA00022958"/>
    </source>
</evidence>
<keyword evidence="14" id="KW-1071">Ligand-gated ion channel</keyword>
<dbReference type="PRINTS" id="PR00169">
    <property type="entry name" value="KCHANNEL"/>
</dbReference>
<dbReference type="Pfam" id="PF00027">
    <property type="entry name" value="cNMP_binding"/>
    <property type="match status" value="1"/>
</dbReference>
<feature type="transmembrane region" description="Helical" evidence="19">
    <location>
        <begin position="107"/>
        <end position="130"/>
    </location>
</feature>
<dbReference type="FunFam" id="1.10.287.70:FF:000181">
    <property type="entry name" value="Cyclic nucleotide-gated potassium channel mll3241"/>
    <property type="match status" value="1"/>
</dbReference>
<dbReference type="PROSITE" id="PS50042">
    <property type="entry name" value="CNMP_BINDING_3"/>
    <property type="match status" value="1"/>
</dbReference>
<dbReference type="SMART" id="SM00100">
    <property type="entry name" value="cNMP"/>
    <property type="match status" value="1"/>
</dbReference>
<dbReference type="InterPro" id="IPR028325">
    <property type="entry name" value="VG_K_chnl"/>
</dbReference>
<sequence length="436" mass="47182">MPGVMKKRLYELLEDGRESDRAGRWVTRGLIGLIVVNVVVSVLETVAGIRAVYGDVLADLQFATGVVFALEYGLRLYVADLHPPLRRFGPVGGRLRYVLQPTAIIDLLAALPLLLVFVLPGSAFAVVVILRLARFFKLVRYSPALRSLLSAIASEQRALIGSFMIIGGIILFAATLMYLVERDVQPDAFASIPHAMWWAITTATTVGYGDVVPVSVAGKMLAGLVMLLGYAMLALPVGIIASAFAREIHSREFVVTWSMVSRVPLFEDLKAAEIAEVTKLLRAHRVGAGQVIAERGDLAASMYFVASGEIELILPGETLRLGEGGFVGELALLGERRRAATVRASSRVQLLELEADDLRRLMDRNPDLARRILKEAGERTAMGRKEVGDLAEEELQQPGMVEEEGGGSAGEPEPELFAEPAAETGDGPEEVRPTDG</sequence>
<dbReference type="PROSITE" id="PS00889">
    <property type="entry name" value="CNMP_BINDING_2"/>
    <property type="match status" value="1"/>
</dbReference>
<evidence type="ECO:0000256" key="3">
    <source>
        <dbReference type="ARBA" id="ARBA00022475"/>
    </source>
</evidence>
<dbReference type="InterPro" id="IPR005821">
    <property type="entry name" value="Ion_trans_dom"/>
</dbReference>
<feature type="transmembrane region" description="Helical" evidence="19">
    <location>
        <begin position="158"/>
        <end position="180"/>
    </location>
</feature>
<evidence type="ECO:0000256" key="5">
    <source>
        <dbReference type="ARBA" id="ARBA00022566"/>
    </source>
</evidence>
<keyword evidence="2" id="KW-0813">Transport</keyword>
<evidence type="ECO:0000256" key="15">
    <source>
        <dbReference type="ARBA" id="ARBA00023303"/>
    </source>
</evidence>